<dbReference type="EMBL" id="GGEC01079202">
    <property type="protein sequence ID" value="MBX59686.1"/>
    <property type="molecule type" value="Transcribed_RNA"/>
</dbReference>
<organism evidence="1">
    <name type="scientific">Rhizophora mucronata</name>
    <name type="common">Asiatic mangrove</name>
    <dbReference type="NCBI Taxonomy" id="61149"/>
    <lineage>
        <taxon>Eukaryota</taxon>
        <taxon>Viridiplantae</taxon>
        <taxon>Streptophyta</taxon>
        <taxon>Embryophyta</taxon>
        <taxon>Tracheophyta</taxon>
        <taxon>Spermatophyta</taxon>
        <taxon>Magnoliopsida</taxon>
        <taxon>eudicotyledons</taxon>
        <taxon>Gunneridae</taxon>
        <taxon>Pentapetalae</taxon>
        <taxon>rosids</taxon>
        <taxon>fabids</taxon>
        <taxon>Malpighiales</taxon>
        <taxon>Rhizophoraceae</taxon>
        <taxon>Rhizophora</taxon>
    </lineage>
</organism>
<dbReference type="AlphaFoldDB" id="A0A2P2PY74"/>
<protein>
    <submittedName>
        <fullName evidence="1">Uncharacterized protein</fullName>
    </submittedName>
</protein>
<proteinExistence type="predicted"/>
<reference evidence="1" key="1">
    <citation type="submission" date="2018-02" db="EMBL/GenBank/DDBJ databases">
        <title>Rhizophora mucronata_Transcriptome.</title>
        <authorList>
            <person name="Meera S.P."/>
            <person name="Sreeshan A."/>
            <person name="Augustine A."/>
        </authorList>
    </citation>
    <scope>NUCLEOTIDE SEQUENCE</scope>
    <source>
        <tissue evidence="1">Leaf</tissue>
    </source>
</reference>
<name>A0A2P2PY74_RHIMU</name>
<sequence>MRDRGIWEEAEIPAQFMVRRCKLMFELASSYISHLITFL</sequence>
<evidence type="ECO:0000313" key="1">
    <source>
        <dbReference type="EMBL" id="MBX59686.1"/>
    </source>
</evidence>
<accession>A0A2P2PY74</accession>